<protein>
    <submittedName>
        <fullName evidence="3">Helix-turn-helix transcriptional regulator</fullName>
    </submittedName>
</protein>
<evidence type="ECO:0000313" key="4">
    <source>
        <dbReference type="Proteomes" id="UP001595548"/>
    </source>
</evidence>
<name>A0ABV7HQM0_9GAMM</name>
<dbReference type="SMART" id="SM00530">
    <property type="entry name" value="HTH_XRE"/>
    <property type="match status" value="1"/>
</dbReference>
<feature type="transmembrane region" description="Helical" evidence="1">
    <location>
        <begin position="114"/>
        <end position="134"/>
    </location>
</feature>
<reference evidence="4" key="1">
    <citation type="journal article" date="2019" name="Int. J. Syst. Evol. Microbiol.">
        <title>The Global Catalogue of Microorganisms (GCM) 10K type strain sequencing project: providing services to taxonomists for standard genome sequencing and annotation.</title>
        <authorList>
            <consortium name="The Broad Institute Genomics Platform"/>
            <consortium name="The Broad Institute Genome Sequencing Center for Infectious Disease"/>
            <person name="Wu L."/>
            <person name="Ma J."/>
        </authorList>
    </citation>
    <scope>NUCLEOTIDE SEQUENCE [LARGE SCALE GENOMIC DNA]</scope>
    <source>
        <strain evidence="4">KCTC 52141</strain>
    </source>
</reference>
<feature type="transmembrane region" description="Helical" evidence="1">
    <location>
        <begin position="82"/>
        <end position="102"/>
    </location>
</feature>
<evidence type="ECO:0000313" key="3">
    <source>
        <dbReference type="EMBL" id="MFC3153937.1"/>
    </source>
</evidence>
<comment type="caution">
    <text evidence="3">The sequence shown here is derived from an EMBL/GenBank/DDBJ whole genome shotgun (WGS) entry which is preliminary data.</text>
</comment>
<evidence type="ECO:0000256" key="1">
    <source>
        <dbReference type="SAM" id="Phobius"/>
    </source>
</evidence>
<keyword evidence="4" id="KW-1185">Reference proteome</keyword>
<organism evidence="3 4">
    <name type="scientific">Gilvimarinus japonicus</name>
    <dbReference type="NCBI Taxonomy" id="1796469"/>
    <lineage>
        <taxon>Bacteria</taxon>
        <taxon>Pseudomonadati</taxon>
        <taxon>Pseudomonadota</taxon>
        <taxon>Gammaproteobacteria</taxon>
        <taxon>Cellvibrionales</taxon>
        <taxon>Cellvibrionaceae</taxon>
        <taxon>Gilvimarinus</taxon>
    </lineage>
</organism>
<dbReference type="EMBL" id="JBHRTL010000003">
    <property type="protein sequence ID" value="MFC3153937.1"/>
    <property type="molecule type" value="Genomic_DNA"/>
</dbReference>
<keyword evidence="1" id="KW-0472">Membrane</keyword>
<dbReference type="Gene3D" id="1.10.260.40">
    <property type="entry name" value="lambda repressor-like DNA-binding domains"/>
    <property type="match status" value="1"/>
</dbReference>
<dbReference type="Pfam" id="PF01381">
    <property type="entry name" value="HTH_3"/>
    <property type="match status" value="1"/>
</dbReference>
<gene>
    <name evidence="3" type="ORF">ACFOEB_01900</name>
</gene>
<sequence length="144" mass="15102">MEKMINTDLIKKLRNNRSWSQDQLAAVSGLSLRTVQRIENEGSCSLESKKALAAVFAISASSLDVDTTAAEVLALQQRGRNYGLAGAGVGLVCAYIGITVAFVSGDITASLAGLYYGGSAAFCGFCCAAIGVFANRREQKDVAI</sequence>
<dbReference type="InterPro" id="IPR001387">
    <property type="entry name" value="Cro/C1-type_HTH"/>
</dbReference>
<dbReference type="SUPFAM" id="SSF47413">
    <property type="entry name" value="lambda repressor-like DNA-binding domains"/>
    <property type="match status" value="1"/>
</dbReference>
<dbReference type="Proteomes" id="UP001595548">
    <property type="component" value="Unassembled WGS sequence"/>
</dbReference>
<dbReference type="CDD" id="cd00093">
    <property type="entry name" value="HTH_XRE"/>
    <property type="match status" value="1"/>
</dbReference>
<evidence type="ECO:0000259" key="2">
    <source>
        <dbReference type="PROSITE" id="PS50943"/>
    </source>
</evidence>
<dbReference type="PROSITE" id="PS50943">
    <property type="entry name" value="HTH_CROC1"/>
    <property type="match status" value="1"/>
</dbReference>
<dbReference type="InterPro" id="IPR010982">
    <property type="entry name" value="Lambda_DNA-bd_dom_sf"/>
</dbReference>
<proteinExistence type="predicted"/>
<keyword evidence="1" id="KW-1133">Transmembrane helix</keyword>
<feature type="domain" description="HTH cro/C1-type" evidence="2">
    <location>
        <begin position="10"/>
        <end position="63"/>
    </location>
</feature>
<keyword evidence="1" id="KW-0812">Transmembrane</keyword>
<accession>A0ABV7HQM0</accession>
<dbReference type="RefSeq" id="WP_382413990.1">
    <property type="nucleotide sequence ID" value="NZ_AP031500.1"/>
</dbReference>